<dbReference type="Proteomes" id="UP000563426">
    <property type="component" value="Unassembled WGS sequence"/>
</dbReference>
<keyword evidence="1" id="KW-0812">Transmembrane</keyword>
<proteinExistence type="predicted"/>
<keyword evidence="1" id="KW-1133">Transmembrane helix</keyword>
<feature type="transmembrane region" description="Helical" evidence="1">
    <location>
        <begin position="48"/>
        <end position="65"/>
    </location>
</feature>
<sequence>MAVRYDPSIITKHAQALYDRASLIIFAWGVIGFIAGAVMAKAMQAEGLFVVIGGLVVALIGVMFGRGRAFALQLQAQVALCQVATEANTRKTAEAAAAGVPPTTAVQMNSAAS</sequence>
<comment type="caution">
    <text evidence="2">The sequence shown here is derived from an EMBL/GenBank/DDBJ whole genome shotgun (WGS) entry which is preliminary data.</text>
</comment>
<organism evidence="2 3">
    <name type="scientific">Corallococcus exercitus</name>
    <dbReference type="NCBI Taxonomy" id="2316736"/>
    <lineage>
        <taxon>Bacteria</taxon>
        <taxon>Pseudomonadati</taxon>
        <taxon>Myxococcota</taxon>
        <taxon>Myxococcia</taxon>
        <taxon>Myxococcales</taxon>
        <taxon>Cystobacterineae</taxon>
        <taxon>Myxococcaceae</taxon>
        <taxon>Corallococcus</taxon>
    </lineage>
</organism>
<keyword evidence="1" id="KW-0472">Membrane</keyword>
<dbReference type="RefSeq" id="WP_120526229.1">
    <property type="nucleotide sequence ID" value="NZ_JABFJV010000207.1"/>
</dbReference>
<evidence type="ECO:0000313" key="2">
    <source>
        <dbReference type="EMBL" id="NOK37166.1"/>
    </source>
</evidence>
<keyword evidence="3" id="KW-1185">Reference proteome</keyword>
<dbReference type="EMBL" id="JABFJV010000207">
    <property type="protein sequence ID" value="NOK37166.1"/>
    <property type="molecule type" value="Genomic_DNA"/>
</dbReference>
<name>A0A3A8IBI8_9BACT</name>
<accession>A0A3A8IBI8</accession>
<dbReference type="AlphaFoldDB" id="A0A3A8IBI8"/>
<gene>
    <name evidence="2" type="ORF">HMI49_28615</name>
</gene>
<feature type="transmembrane region" description="Helical" evidence="1">
    <location>
        <begin position="21"/>
        <end position="42"/>
    </location>
</feature>
<evidence type="ECO:0000313" key="3">
    <source>
        <dbReference type="Proteomes" id="UP000563426"/>
    </source>
</evidence>
<reference evidence="2 3" key="1">
    <citation type="submission" date="2020-05" db="EMBL/GenBank/DDBJ databases">
        <authorList>
            <person name="Whitworth D."/>
        </authorList>
    </citation>
    <scope>NUCLEOTIDE SEQUENCE [LARGE SCALE GENOMIC DNA]</scope>
    <source>
        <strain evidence="2 3">AB043B</strain>
    </source>
</reference>
<evidence type="ECO:0000256" key="1">
    <source>
        <dbReference type="SAM" id="Phobius"/>
    </source>
</evidence>
<dbReference type="OrthoDB" id="5524944at2"/>
<protein>
    <submittedName>
        <fullName evidence="2">Uncharacterized protein</fullName>
    </submittedName>
</protein>